<dbReference type="OMA" id="YAIDWIP"/>
<proteinExistence type="predicted"/>
<name>R7VFE4_CAPTE</name>
<dbReference type="EMBL" id="AMQN01004870">
    <property type="status" value="NOT_ANNOTATED_CDS"/>
    <property type="molecule type" value="Genomic_DNA"/>
</dbReference>
<dbReference type="EnsemblMetazoa" id="CapteT224875">
    <property type="protein sequence ID" value="CapteP224875"/>
    <property type="gene ID" value="CapteG224875"/>
</dbReference>
<dbReference type="OrthoDB" id="9893446at2759"/>
<evidence type="ECO:0000313" key="1">
    <source>
        <dbReference type="EMBL" id="ELU14395.1"/>
    </source>
</evidence>
<evidence type="ECO:0000313" key="3">
    <source>
        <dbReference type="Proteomes" id="UP000014760"/>
    </source>
</evidence>
<keyword evidence="3" id="KW-1185">Reference proteome</keyword>
<dbReference type="HOGENOM" id="CLU_738180_0_0_1"/>
<dbReference type="Proteomes" id="UP000014760">
    <property type="component" value="Unassembled WGS sequence"/>
</dbReference>
<protein>
    <submittedName>
        <fullName evidence="1 2">Uncharacterized protein</fullName>
    </submittedName>
</protein>
<dbReference type="AlphaFoldDB" id="R7VFE4"/>
<reference evidence="2" key="3">
    <citation type="submission" date="2015-06" db="UniProtKB">
        <authorList>
            <consortium name="EnsemblMetazoa"/>
        </authorList>
    </citation>
    <scope>IDENTIFICATION</scope>
</reference>
<sequence>MATDSADYDLLMSPLLADQVKASNEEFPSDLRFEHQRLQVDQVSSKRVLRHVSEELHFMQALASNDLHLPPLNEDDPLFEEYRQLNDKVTELRTMSDEICDRVEEKRNMLMEKVEIYQELRQENVKDSEEYLHEFESRKQSVKQNPSLEIQEDHVIQALLAEKALLEKSLAKLPCTNKQTDLLSSDSMRREPQIRAQFNDLKTSFLGYREVSHDAYSVILECTDETVKTSNLLVTLFFQGSPFKSPLQDVSVNIPTLPIRDITKRALARYDVESLLLELRDCWTKHSSLMEEMHQLRQRYAIDWQNDEEQLVVLLGKSVHVKCILSVPKEYPHNASISLISVSSLPDIELLKPKNVNPTLTDWLEYLEEVTAYLD</sequence>
<reference evidence="1 3" key="2">
    <citation type="journal article" date="2013" name="Nature">
        <title>Insights into bilaterian evolution from three spiralian genomes.</title>
        <authorList>
            <person name="Simakov O."/>
            <person name="Marletaz F."/>
            <person name="Cho S.J."/>
            <person name="Edsinger-Gonzales E."/>
            <person name="Havlak P."/>
            <person name="Hellsten U."/>
            <person name="Kuo D.H."/>
            <person name="Larsson T."/>
            <person name="Lv J."/>
            <person name="Arendt D."/>
            <person name="Savage R."/>
            <person name="Osoegawa K."/>
            <person name="de Jong P."/>
            <person name="Grimwood J."/>
            <person name="Chapman J.A."/>
            <person name="Shapiro H."/>
            <person name="Aerts A."/>
            <person name="Otillar R.P."/>
            <person name="Terry A.Y."/>
            <person name="Boore J.L."/>
            <person name="Grigoriev I.V."/>
            <person name="Lindberg D.R."/>
            <person name="Seaver E.C."/>
            <person name="Weisblat D.A."/>
            <person name="Putnam N.H."/>
            <person name="Rokhsar D.S."/>
        </authorList>
    </citation>
    <scope>NUCLEOTIDE SEQUENCE</scope>
    <source>
        <strain evidence="1 3">I ESC-2004</strain>
    </source>
</reference>
<organism evidence="1">
    <name type="scientific">Capitella teleta</name>
    <name type="common">Polychaete worm</name>
    <dbReference type="NCBI Taxonomy" id="283909"/>
    <lineage>
        <taxon>Eukaryota</taxon>
        <taxon>Metazoa</taxon>
        <taxon>Spiralia</taxon>
        <taxon>Lophotrochozoa</taxon>
        <taxon>Annelida</taxon>
        <taxon>Polychaeta</taxon>
        <taxon>Sedentaria</taxon>
        <taxon>Scolecida</taxon>
        <taxon>Capitellidae</taxon>
        <taxon>Capitella</taxon>
    </lineage>
</organism>
<dbReference type="STRING" id="283909.R7VFE4"/>
<reference evidence="3" key="1">
    <citation type="submission" date="2012-12" db="EMBL/GenBank/DDBJ databases">
        <authorList>
            <person name="Hellsten U."/>
            <person name="Grimwood J."/>
            <person name="Chapman J.A."/>
            <person name="Shapiro H."/>
            <person name="Aerts A."/>
            <person name="Otillar R.P."/>
            <person name="Terry A.Y."/>
            <person name="Boore J.L."/>
            <person name="Simakov O."/>
            <person name="Marletaz F."/>
            <person name="Cho S.-J."/>
            <person name="Edsinger-Gonzales E."/>
            <person name="Havlak P."/>
            <person name="Kuo D.-H."/>
            <person name="Larsson T."/>
            <person name="Lv J."/>
            <person name="Arendt D."/>
            <person name="Savage R."/>
            <person name="Osoegawa K."/>
            <person name="de Jong P."/>
            <person name="Lindberg D.R."/>
            <person name="Seaver E.C."/>
            <person name="Weisblat D.A."/>
            <person name="Putnam N.H."/>
            <person name="Grigoriev I.V."/>
            <person name="Rokhsar D.S."/>
        </authorList>
    </citation>
    <scope>NUCLEOTIDE SEQUENCE</scope>
    <source>
        <strain evidence="3">I ESC-2004</strain>
    </source>
</reference>
<evidence type="ECO:0000313" key="2">
    <source>
        <dbReference type="EnsemblMetazoa" id="CapteP224875"/>
    </source>
</evidence>
<gene>
    <name evidence="1" type="ORF">CAPTEDRAFT_224875</name>
</gene>
<dbReference type="EMBL" id="KB294550">
    <property type="protein sequence ID" value="ELU14395.1"/>
    <property type="molecule type" value="Genomic_DNA"/>
</dbReference>
<accession>R7VFE4</accession>